<reference evidence="4 5" key="1">
    <citation type="submission" date="2016-10" db="EMBL/GenBank/DDBJ databases">
        <title>Proteomics and genomics reveal pathogen-plant mechanisms compatible with a hemibiotrophic lifestyle of Diplodia corticola.</title>
        <authorList>
            <person name="Fernandes I."/>
            <person name="De Jonge R."/>
            <person name="Van De Peer Y."/>
            <person name="Devreese B."/>
            <person name="Alves A."/>
            <person name="Esteves A.C."/>
        </authorList>
    </citation>
    <scope>NUCLEOTIDE SEQUENCE [LARGE SCALE GENOMIC DNA]</scope>
    <source>
        <strain evidence="4 5">CBS 112549</strain>
    </source>
</reference>
<evidence type="ECO:0000256" key="1">
    <source>
        <dbReference type="ARBA" id="ARBA00022737"/>
    </source>
</evidence>
<dbReference type="SUPFAM" id="SSF53474">
    <property type="entry name" value="alpha/beta-Hydrolases"/>
    <property type="match status" value="1"/>
</dbReference>
<evidence type="ECO:0000313" key="4">
    <source>
        <dbReference type="EMBL" id="OJD31723.1"/>
    </source>
</evidence>
<feature type="region of interest" description="Disordered" evidence="2">
    <location>
        <begin position="371"/>
        <end position="406"/>
    </location>
</feature>
<dbReference type="InterPro" id="IPR056884">
    <property type="entry name" value="NPHP3-like_N"/>
</dbReference>
<feature type="domain" description="Nephrocystin 3-like N-terminal" evidence="3">
    <location>
        <begin position="436"/>
        <end position="614"/>
    </location>
</feature>
<keyword evidence="5" id="KW-1185">Reference proteome</keyword>
<dbReference type="Pfam" id="PF24883">
    <property type="entry name" value="NPHP3_N"/>
    <property type="match status" value="1"/>
</dbReference>
<protein>
    <submittedName>
        <fullName evidence="4">Small s protein</fullName>
    </submittedName>
</protein>
<dbReference type="Proteomes" id="UP000183809">
    <property type="component" value="Unassembled WGS sequence"/>
</dbReference>
<dbReference type="InterPro" id="IPR027417">
    <property type="entry name" value="P-loop_NTPase"/>
</dbReference>
<dbReference type="RefSeq" id="XP_020127983.1">
    <property type="nucleotide sequence ID" value="XM_020276173.1"/>
</dbReference>
<evidence type="ECO:0000313" key="5">
    <source>
        <dbReference type="Proteomes" id="UP000183809"/>
    </source>
</evidence>
<keyword evidence="1" id="KW-0677">Repeat</keyword>
<gene>
    <name evidence="4" type="ORF">BKCO1_4500016</name>
</gene>
<feature type="compositionally biased region" description="Basic and acidic residues" evidence="2">
    <location>
        <begin position="386"/>
        <end position="399"/>
    </location>
</feature>
<dbReference type="OrthoDB" id="427518at2759"/>
<name>A0A1J9RGQ8_9PEZI</name>
<dbReference type="EMBL" id="MNUE01000045">
    <property type="protein sequence ID" value="OJD31723.1"/>
    <property type="molecule type" value="Genomic_DNA"/>
</dbReference>
<evidence type="ECO:0000256" key="2">
    <source>
        <dbReference type="SAM" id="MobiDB-lite"/>
    </source>
</evidence>
<dbReference type="InterPro" id="IPR029058">
    <property type="entry name" value="AB_hydrolase_fold"/>
</dbReference>
<comment type="caution">
    <text evidence="4">The sequence shown here is derived from an EMBL/GenBank/DDBJ whole genome shotgun (WGS) entry which is preliminary data.</text>
</comment>
<dbReference type="PANTHER" id="PTHR10039">
    <property type="entry name" value="AMELOGENIN"/>
    <property type="match status" value="1"/>
</dbReference>
<dbReference type="Gene3D" id="3.40.50.300">
    <property type="entry name" value="P-loop containing nucleotide triphosphate hydrolases"/>
    <property type="match status" value="1"/>
</dbReference>
<proteinExistence type="predicted"/>
<dbReference type="Gene3D" id="3.40.50.1820">
    <property type="entry name" value="alpha/beta hydrolase"/>
    <property type="match status" value="1"/>
</dbReference>
<dbReference type="AlphaFoldDB" id="A0A1J9RGQ8"/>
<evidence type="ECO:0000259" key="3">
    <source>
        <dbReference type="Pfam" id="PF24883"/>
    </source>
</evidence>
<sequence length="942" mass="107297">MPRDQRALTYRVRQLPPDINKASLVHFLLRVLATDDVVPTIEVFSLARSLTSPDAANSKDATIAIYPLPPLLENGKQWSFPAEHGNSQYRIVVDLHFLDFTVLNEVHDDDHVLNCIAISGLASHPFGSWQCRSNEHNFMWLRDGLPKAIPGIRAITYGYDTHLNDSTSFKSIPDIALELVNRLTAVGLGWLSSKPTVFIAHSMGGIILKEALVVLAPTCGEEPSILGKLEAILFFGVPNGGMETDQLISMVNGNPTEELISKLSPASDYLKTLDSYFSNLQYTRKFPVISCYETKTTQTVMQSADGKWSRSGPRKVMVKKESAIQNCSRAPLGEVRPIDQDHSAMVKFAPGDIHYTVVLDCLRKITGQATSLGSATSDPKTAGNESFEHGNRYKDERGRPNTKQPRDYSTAEILHSLWMDVFDHRLDDISPRFQSTFEWMFSDESLDFAPWLLDGTGAYWIEGKPGAGKSTLMKFAFQDSRTRELLENWDQPGSFVKAGFFFHHRGSKAQKSFEGMLRSLLHQILRDVPSLCQEIPKACLPATEKESFDWSLTNLRHAFFSILEQKHTQLKLCLFIDALDELDGHLELISAFMKNLIQHKPGSAVRCKVFFSTRPRQIIQTHFEQYTHFRIQDKTEKDVRTYTEGRLAECLERFSVTESLHAALEEAAYLVESILAKADGVFLWVKLAMQDINLALRQSNDPTVRNLEVLLERVPRELDEFYHSIVERIPQDFRWEAYLVLEVILRAEGEIGLKDIYSIVRCSPCKTAQECHERLKHPADAKAVSNWLETLKDRCGGLLELNVKNDHIQLMHETVRAFLSQPGLRQLFFRQSIVSRPQNGYTELAKLMLTRALYPYIDPLQIQRSYYHFSPKCMEYCFMAEKTTLTCHQAWNNYLVSQILECLSPWSPNSSYTCGENLNHRQKLRLSIQIQKNLYWSASVKR</sequence>
<organism evidence="4 5">
    <name type="scientific">Diplodia corticola</name>
    <dbReference type="NCBI Taxonomy" id="236234"/>
    <lineage>
        <taxon>Eukaryota</taxon>
        <taxon>Fungi</taxon>
        <taxon>Dikarya</taxon>
        <taxon>Ascomycota</taxon>
        <taxon>Pezizomycotina</taxon>
        <taxon>Dothideomycetes</taxon>
        <taxon>Dothideomycetes incertae sedis</taxon>
        <taxon>Botryosphaeriales</taxon>
        <taxon>Botryosphaeriaceae</taxon>
        <taxon>Diplodia</taxon>
    </lineage>
</organism>
<accession>A0A1J9RGQ8</accession>
<dbReference type="GeneID" id="31016434"/>
<dbReference type="SUPFAM" id="SSF52540">
    <property type="entry name" value="P-loop containing nucleoside triphosphate hydrolases"/>
    <property type="match status" value="1"/>
</dbReference>
<dbReference type="PANTHER" id="PTHR10039:SF5">
    <property type="entry name" value="NACHT DOMAIN-CONTAINING PROTEIN"/>
    <property type="match status" value="1"/>
</dbReference>